<keyword evidence="2 5" id="KW-0540">Nuclease</keyword>
<dbReference type="InterPro" id="IPR025824">
    <property type="entry name" value="OB-fold_nuc-bd_dom"/>
</dbReference>
<dbReference type="AlphaFoldDB" id="A0A662ZE57"/>
<evidence type="ECO:0000256" key="5">
    <source>
        <dbReference type="HAMAP-Rule" id="MF_00378"/>
    </source>
</evidence>
<evidence type="ECO:0000313" key="10">
    <source>
        <dbReference type="EMBL" id="SFK43737.1"/>
    </source>
</evidence>
<dbReference type="GO" id="GO:0006308">
    <property type="term" value="P:DNA catabolic process"/>
    <property type="evidence" value="ECO:0007669"/>
    <property type="project" value="UniProtKB-UniRule"/>
</dbReference>
<dbReference type="InterPro" id="IPR003753">
    <property type="entry name" value="Exonuc_VII_L"/>
</dbReference>
<protein>
    <recommendedName>
        <fullName evidence="5">Exodeoxyribonuclease 7 large subunit</fullName>
        <ecNumber evidence="5">3.1.11.6</ecNumber>
    </recommendedName>
    <alternativeName>
        <fullName evidence="5">Exodeoxyribonuclease VII large subunit</fullName>
        <shortName evidence="5">Exonuclease VII large subunit</shortName>
    </alternativeName>
</protein>
<name>A0A662ZE57_9GAMM</name>
<organism evidence="10 11">
    <name type="scientific">Succinivibrio dextrinosolvens</name>
    <dbReference type="NCBI Taxonomy" id="83771"/>
    <lineage>
        <taxon>Bacteria</taxon>
        <taxon>Pseudomonadati</taxon>
        <taxon>Pseudomonadota</taxon>
        <taxon>Gammaproteobacteria</taxon>
        <taxon>Aeromonadales</taxon>
        <taxon>Succinivibrionaceae</taxon>
        <taxon>Succinivibrio</taxon>
    </lineage>
</organism>
<feature type="domain" description="Exonuclease VII large subunit C-terminal" evidence="8">
    <location>
        <begin position="156"/>
        <end position="513"/>
    </location>
</feature>
<feature type="compositionally biased region" description="Polar residues" evidence="7">
    <location>
        <begin position="15"/>
        <end position="27"/>
    </location>
</feature>
<dbReference type="NCBIfam" id="TIGR00237">
    <property type="entry name" value="xseA"/>
    <property type="match status" value="1"/>
</dbReference>
<evidence type="ECO:0000256" key="2">
    <source>
        <dbReference type="ARBA" id="ARBA00022722"/>
    </source>
</evidence>
<evidence type="ECO:0000256" key="6">
    <source>
        <dbReference type="RuleBase" id="RU004355"/>
    </source>
</evidence>
<evidence type="ECO:0000256" key="1">
    <source>
        <dbReference type="ARBA" id="ARBA00022490"/>
    </source>
</evidence>
<keyword evidence="1 5" id="KW-0963">Cytoplasm</keyword>
<evidence type="ECO:0000256" key="7">
    <source>
        <dbReference type="SAM" id="MobiDB-lite"/>
    </source>
</evidence>
<dbReference type="EMBL" id="FOSF01000075">
    <property type="protein sequence ID" value="SFK43737.1"/>
    <property type="molecule type" value="Genomic_DNA"/>
</dbReference>
<keyword evidence="4 5" id="KW-0269">Exonuclease</keyword>
<keyword evidence="3 5" id="KW-0378">Hydrolase</keyword>
<feature type="domain" description="OB-fold nucleic acid binding" evidence="9">
    <location>
        <begin position="38"/>
        <end position="130"/>
    </location>
</feature>
<reference evidence="10 11" key="1">
    <citation type="submission" date="2016-10" db="EMBL/GenBank/DDBJ databases">
        <authorList>
            <person name="Varghese N."/>
            <person name="Submissions S."/>
        </authorList>
    </citation>
    <scope>NUCLEOTIDE SEQUENCE [LARGE SCALE GENOMIC DNA]</scope>
    <source>
        <strain evidence="10 11">22B</strain>
    </source>
</reference>
<comment type="function">
    <text evidence="5">Bidirectionally degrades single-stranded DNA into large acid-insoluble oligonucleotides, which are then degraded further into small acid-soluble oligonucleotides.</text>
</comment>
<dbReference type="CDD" id="cd04489">
    <property type="entry name" value="ExoVII_LU_OBF"/>
    <property type="match status" value="1"/>
</dbReference>
<gene>
    <name evidence="5" type="primary">xseA</name>
    <name evidence="10" type="ORF">SAMN04487865_107511</name>
</gene>
<feature type="region of interest" description="Disordered" evidence="7">
    <location>
        <begin position="1"/>
        <end position="37"/>
    </location>
</feature>
<sequence length="526" mass="59665">MPHFNDESLLDSYDQRPSTSNVSLSDSYSEDRPSDGSWSVSEFLKQTDSFFKTLGPFVIYGEISEIKNYNHIYFKLKDSTDGATLDCVMWQSYSQRLNFEPKSGDKVELSGNISLFTKNGQFKFIAHSMRKLGIGSIMEKLNELKRKLDSQGYFSRQKKTIPQFVNTVGIVTSADGRAVGDIIKTIEHRNPLINIIIYPSLVQGANAPQSLISALNLAIEHNKCDVIIIGRGGGSFEDLLAFFDEELVKAVADCPIPIISAVGHEADYAFTDFAADMRAATPTRAAEFVSSVLKSDLYYAVEQYVKRLTDAIYRIYDYESMNLDHLCSRLKNSSPELYVENISKQVDLLVNRMEGACLDRLTDYERRLNTLKNRISVFEPLFYIEQEVSKVKNCMFRLNSALDRDLTLVSDRLNYENRLFSLNNLIDKRLGALNDRLKSLVNRANQSNTDDNLNNLNQNFIRTITKLSSLNPLYILNRGYSITFDENEHVVNTASLKKGDVITTMLCDGRVKSEVIDIQKKEKDSQ</sequence>
<comment type="similarity">
    <text evidence="5 6">Belongs to the XseA family.</text>
</comment>
<accession>A0A662ZE57</accession>
<dbReference type="PANTHER" id="PTHR30008">
    <property type="entry name" value="EXODEOXYRIBONUCLEASE 7 LARGE SUBUNIT"/>
    <property type="match status" value="1"/>
</dbReference>
<dbReference type="Pfam" id="PF13742">
    <property type="entry name" value="tRNA_anti_2"/>
    <property type="match status" value="1"/>
</dbReference>
<dbReference type="HAMAP" id="MF_00378">
    <property type="entry name" value="Exonuc_7_L"/>
    <property type="match status" value="1"/>
</dbReference>
<dbReference type="PANTHER" id="PTHR30008:SF0">
    <property type="entry name" value="EXODEOXYRIBONUCLEASE 7 LARGE SUBUNIT"/>
    <property type="match status" value="1"/>
</dbReference>
<evidence type="ECO:0000256" key="3">
    <source>
        <dbReference type="ARBA" id="ARBA00022801"/>
    </source>
</evidence>
<proteinExistence type="inferred from homology"/>
<dbReference type="Pfam" id="PF02601">
    <property type="entry name" value="Exonuc_VII_L"/>
    <property type="match status" value="1"/>
</dbReference>
<dbReference type="InterPro" id="IPR020579">
    <property type="entry name" value="Exonuc_VII_lsu_C"/>
</dbReference>
<dbReference type="GO" id="GO:0009318">
    <property type="term" value="C:exodeoxyribonuclease VII complex"/>
    <property type="evidence" value="ECO:0007669"/>
    <property type="project" value="UniProtKB-UniRule"/>
</dbReference>
<evidence type="ECO:0000259" key="8">
    <source>
        <dbReference type="Pfam" id="PF02601"/>
    </source>
</evidence>
<dbReference type="GO" id="GO:0008855">
    <property type="term" value="F:exodeoxyribonuclease VII activity"/>
    <property type="evidence" value="ECO:0007669"/>
    <property type="project" value="UniProtKB-UniRule"/>
</dbReference>
<evidence type="ECO:0000259" key="9">
    <source>
        <dbReference type="Pfam" id="PF13742"/>
    </source>
</evidence>
<dbReference type="OrthoDB" id="9802795at2"/>
<dbReference type="EC" id="3.1.11.6" evidence="5"/>
<comment type="subunit">
    <text evidence="5">Heterooligomer composed of large and small subunits.</text>
</comment>
<comment type="catalytic activity">
    <reaction evidence="5 6">
        <text>Exonucleolytic cleavage in either 5'- to 3'- or 3'- to 5'-direction to yield nucleoside 5'-phosphates.</text>
        <dbReference type="EC" id="3.1.11.6"/>
    </reaction>
</comment>
<dbReference type="RefSeq" id="WP_074841676.1">
    <property type="nucleotide sequence ID" value="NZ_CP047056.1"/>
</dbReference>
<comment type="subcellular location">
    <subcellularLocation>
        <location evidence="5 6">Cytoplasm</location>
    </subcellularLocation>
</comment>
<dbReference type="Proteomes" id="UP000243374">
    <property type="component" value="Unassembled WGS sequence"/>
</dbReference>
<keyword evidence="11" id="KW-1185">Reference proteome</keyword>
<evidence type="ECO:0000313" key="11">
    <source>
        <dbReference type="Proteomes" id="UP000243374"/>
    </source>
</evidence>
<evidence type="ECO:0000256" key="4">
    <source>
        <dbReference type="ARBA" id="ARBA00022839"/>
    </source>
</evidence>
<dbReference type="GO" id="GO:0005737">
    <property type="term" value="C:cytoplasm"/>
    <property type="evidence" value="ECO:0007669"/>
    <property type="project" value="UniProtKB-SubCell"/>
</dbReference>
<dbReference type="GO" id="GO:0003676">
    <property type="term" value="F:nucleic acid binding"/>
    <property type="evidence" value="ECO:0007669"/>
    <property type="project" value="InterPro"/>
</dbReference>